<sequence>MRDAQETLDAYYFEMRWRTLSLAADLDRIERAEGGPAKLSADPRVAKLREAFDVLLKGKGNRAEQVQMIFSDKTPGPK</sequence>
<organism evidence="1 2">
    <name type="scientific">Humisphaera borealis</name>
    <dbReference type="NCBI Taxonomy" id="2807512"/>
    <lineage>
        <taxon>Bacteria</taxon>
        <taxon>Pseudomonadati</taxon>
        <taxon>Planctomycetota</taxon>
        <taxon>Phycisphaerae</taxon>
        <taxon>Tepidisphaerales</taxon>
        <taxon>Tepidisphaeraceae</taxon>
        <taxon>Humisphaera</taxon>
    </lineage>
</organism>
<keyword evidence="2" id="KW-1185">Reference proteome</keyword>
<dbReference type="RefSeq" id="WP_206291518.1">
    <property type="nucleotide sequence ID" value="NZ_CP063458.1"/>
</dbReference>
<protein>
    <submittedName>
        <fullName evidence="1">Uncharacterized protein</fullName>
    </submittedName>
</protein>
<dbReference type="Proteomes" id="UP000593765">
    <property type="component" value="Chromosome"/>
</dbReference>
<evidence type="ECO:0000313" key="2">
    <source>
        <dbReference type="Proteomes" id="UP000593765"/>
    </source>
</evidence>
<proteinExistence type="predicted"/>
<gene>
    <name evidence="1" type="ORF">IPV69_20135</name>
</gene>
<accession>A0A7M2WUQ4</accession>
<name>A0A7M2WUQ4_9BACT</name>
<dbReference type="EMBL" id="CP063458">
    <property type="protein sequence ID" value="QOV88531.1"/>
    <property type="molecule type" value="Genomic_DNA"/>
</dbReference>
<evidence type="ECO:0000313" key="1">
    <source>
        <dbReference type="EMBL" id="QOV88531.1"/>
    </source>
</evidence>
<reference evidence="1 2" key="1">
    <citation type="submission" date="2020-10" db="EMBL/GenBank/DDBJ databases">
        <title>Wide distribution of Phycisphaera-like planctomycetes from WD2101 soil group in peatlands and genome analysis of the first cultivated representative.</title>
        <authorList>
            <person name="Dedysh S.N."/>
            <person name="Beletsky A.V."/>
            <person name="Ivanova A."/>
            <person name="Kulichevskaya I.S."/>
            <person name="Suzina N.E."/>
            <person name="Philippov D.A."/>
            <person name="Rakitin A.L."/>
            <person name="Mardanov A.V."/>
            <person name="Ravin N.V."/>
        </authorList>
    </citation>
    <scope>NUCLEOTIDE SEQUENCE [LARGE SCALE GENOMIC DNA]</scope>
    <source>
        <strain evidence="1 2">M1803</strain>
    </source>
</reference>
<dbReference type="AlphaFoldDB" id="A0A7M2WUQ4"/>
<dbReference type="KEGG" id="hbs:IPV69_20135"/>